<reference evidence="1" key="1">
    <citation type="submission" date="2014-11" db="EMBL/GenBank/DDBJ databases">
        <authorList>
            <person name="Amaro Gonzalez C."/>
        </authorList>
    </citation>
    <scope>NUCLEOTIDE SEQUENCE</scope>
</reference>
<protein>
    <submittedName>
        <fullName evidence="1">Uncharacterized protein</fullName>
    </submittedName>
</protein>
<dbReference type="EMBL" id="GBXM01018471">
    <property type="protein sequence ID" value="JAH90106.1"/>
    <property type="molecule type" value="Transcribed_RNA"/>
</dbReference>
<name>A0A0E9WII2_ANGAN</name>
<reference evidence="1" key="2">
    <citation type="journal article" date="2015" name="Fish Shellfish Immunol.">
        <title>Early steps in the European eel (Anguilla anguilla)-Vibrio vulnificus interaction in the gills: Role of the RtxA13 toxin.</title>
        <authorList>
            <person name="Callol A."/>
            <person name="Pajuelo D."/>
            <person name="Ebbesson L."/>
            <person name="Teles M."/>
            <person name="MacKenzie S."/>
            <person name="Amaro C."/>
        </authorList>
    </citation>
    <scope>NUCLEOTIDE SEQUENCE</scope>
</reference>
<organism evidence="1">
    <name type="scientific">Anguilla anguilla</name>
    <name type="common">European freshwater eel</name>
    <name type="synonym">Muraena anguilla</name>
    <dbReference type="NCBI Taxonomy" id="7936"/>
    <lineage>
        <taxon>Eukaryota</taxon>
        <taxon>Metazoa</taxon>
        <taxon>Chordata</taxon>
        <taxon>Craniata</taxon>
        <taxon>Vertebrata</taxon>
        <taxon>Euteleostomi</taxon>
        <taxon>Actinopterygii</taxon>
        <taxon>Neopterygii</taxon>
        <taxon>Teleostei</taxon>
        <taxon>Anguilliformes</taxon>
        <taxon>Anguillidae</taxon>
        <taxon>Anguilla</taxon>
    </lineage>
</organism>
<sequence>MEQTTEVFLKLDFDLRSKEATNWYLQGSYATDHMMIMKASNSHL</sequence>
<proteinExistence type="predicted"/>
<evidence type="ECO:0000313" key="1">
    <source>
        <dbReference type="EMBL" id="JAH90106.1"/>
    </source>
</evidence>
<dbReference type="AlphaFoldDB" id="A0A0E9WII2"/>
<accession>A0A0E9WII2</accession>